<evidence type="ECO:0000256" key="1">
    <source>
        <dbReference type="SAM" id="Coils"/>
    </source>
</evidence>
<sequence length="991" mass="108513">MMSACKGSENQLHELKAQLISAKERLGNIRAKVEELLDGEATLCLMAQKLQNSIQQLREAEAQQQAIQEHLSRMQTGQNFHAFALARVLGVGTGATAGDVLMGAQTIQKAQRAVISGPRGKDTATEETVGIADASQGPHQAGAPQNITDLELDFLVSELFQAFADWETQMLTASELAAHMLEFLVKSKPAPRRALKHSRNKLLDDLAQQLSSARNMWDPAFMDDLVNGIELLDARLWKEAAIALVTIMYEETKSRVFTMNWKAGKTELMAFFSGTVSRKVMLAKAEDAELARTLREKGHYAESAQLPPVLATGPRLKGAAASKGLPTSMPRISCQPVCIQEEMPTQAAVHLPAAPGTKYNMILRAAPRSQGDIQDRAEKSSAMAGMNVFVLSLNIPELFHNSIEGFHKELLFITDSILAGRVVGLLADFLLSSCDPAPRCKAKGGESRPLRSCDEPCGISARSPSEWRQLELDSACLRAALALAPCAASSGLATLLILNPPAPQANLPCIWKVPEVRFLCSLQATSPTITPSCVPIGDRQCLCMTAAPILAPPDSSQVEFYVAAVITQFMTDQDDSFAWVYTCVECLAKELGCTEQAASQNRREEFPGMGREGVCALARSDLVEVLKPLAEFVAGKLIQLKARQQGIEEYDKLPAELRAAKGQDRELIIIEELGKWDQVLEKLNAPLAFLGKVDAEQMFNVAQYSDEWVITDIGALRAWYVCLQDWGGQCPPCGAVAPPKQWKRMFEDIGSSKQKWHCVCCQTRFRTAYGMLVEVRTEAVSTFMLAEAPNKDVEYARAMYLDKKLNPKNHNDQWQKIPDFTPIDPPHILRPAEKQELAITDGVRHEHGLAAAGSNEYQAKLTQSGTQKVSTGEQRADIDKSGAQAGPQMKAGVDCVIKVRIVSARSVHGESMPGQVGRWKAEAFRAVCEQFADEGVRLNLTVIGDSELEMNAARAMRQEFEHALVKTVKLQDSASAIPLVDPPRALPVRKP</sequence>
<proteinExistence type="predicted"/>
<reference evidence="2" key="1">
    <citation type="submission" date="2023-10" db="EMBL/GenBank/DDBJ databases">
        <authorList>
            <person name="Chen Y."/>
            <person name="Shah S."/>
            <person name="Dougan E. K."/>
            <person name="Thang M."/>
            <person name="Chan C."/>
        </authorList>
    </citation>
    <scope>NUCLEOTIDE SEQUENCE [LARGE SCALE GENOMIC DNA]</scope>
</reference>
<evidence type="ECO:0000313" key="3">
    <source>
        <dbReference type="Proteomes" id="UP001189429"/>
    </source>
</evidence>
<feature type="coiled-coil region" evidence="1">
    <location>
        <begin position="5"/>
        <end position="70"/>
    </location>
</feature>
<keyword evidence="3" id="KW-1185">Reference proteome</keyword>
<keyword evidence="1" id="KW-0175">Coiled coil</keyword>
<protein>
    <submittedName>
        <fullName evidence="2">Uncharacterized protein</fullName>
    </submittedName>
</protein>
<organism evidence="2 3">
    <name type="scientific">Prorocentrum cordatum</name>
    <dbReference type="NCBI Taxonomy" id="2364126"/>
    <lineage>
        <taxon>Eukaryota</taxon>
        <taxon>Sar</taxon>
        <taxon>Alveolata</taxon>
        <taxon>Dinophyceae</taxon>
        <taxon>Prorocentrales</taxon>
        <taxon>Prorocentraceae</taxon>
        <taxon>Prorocentrum</taxon>
    </lineage>
</organism>
<comment type="caution">
    <text evidence="2">The sequence shown here is derived from an EMBL/GenBank/DDBJ whole genome shotgun (WGS) entry which is preliminary data.</text>
</comment>
<dbReference type="PANTHER" id="PTHR38899:SF1">
    <property type="entry name" value="PROTEIN KINASE"/>
    <property type="match status" value="1"/>
</dbReference>
<name>A0ABN9UTW8_9DINO</name>
<dbReference type="PANTHER" id="PTHR38899">
    <property type="entry name" value="DOMAIN OOKINETE PROTEIN, PUTATIVE-RELATED"/>
    <property type="match status" value="1"/>
</dbReference>
<accession>A0ABN9UTW8</accession>
<gene>
    <name evidence="2" type="ORF">PCOR1329_LOCUS50964</name>
</gene>
<dbReference type="Proteomes" id="UP001189429">
    <property type="component" value="Unassembled WGS sequence"/>
</dbReference>
<evidence type="ECO:0000313" key="2">
    <source>
        <dbReference type="EMBL" id="CAK0862592.1"/>
    </source>
</evidence>
<dbReference type="EMBL" id="CAUYUJ010016172">
    <property type="protein sequence ID" value="CAK0862592.1"/>
    <property type="molecule type" value="Genomic_DNA"/>
</dbReference>